<dbReference type="EMBL" id="BQXU01000048">
    <property type="protein sequence ID" value="GKT51437.1"/>
    <property type="molecule type" value="Genomic_DNA"/>
</dbReference>
<name>A0AA37URU9_9PEZI</name>
<dbReference type="Pfam" id="PF24564">
    <property type="entry name" value="DUF7605"/>
    <property type="match status" value="1"/>
</dbReference>
<keyword evidence="5" id="KW-1185">Reference proteome</keyword>
<dbReference type="PANTHER" id="PTHR36681">
    <property type="entry name" value="NUCLEAR GTPASE, GERMINAL CENTER-ASSOCIATED, TANDEM DUPLICATE 3"/>
    <property type="match status" value="1"/>
</dbReference>
<sequence length="581" mass="66444">MVVKYVLKLQQLFLKVGGTIVKDSKKQDWENGPLVHLDVGQKSFDNENDANSLYYMPAQKQSTLDEHVSYLLLVALNEDRNEFRRIGVAVTAEVEEIEILNRSTQDKPQGQGAHPDSNSDKRFNNDTIDLGSSDGTVPERNSNKYQFEQRLHALRAQNQDLRDRFRASKERTKKKEHVLELKLQEKKLLLESIKRSCIKKRNSTSTQAIRQDFADGIRARAYQKLNGMMQNEDFNTSGYRDLDDTGIPDLQAYAQKMTVSNRNATCRQILTKLWVLLTSISCWVTGHDLVRAGLDVKSIEKHLQEEAKKLQMSNIYNKFDALVAHAATDATRRAASWFPDQKARGYKPGTFKAICRKKGLHTIRGRPAIDLHQELVKPIHSGIQQDWYAAFHLHIPFILQDFIGQFVQHQQDFHQAVAKKYETNSNMAMALNALNNPNGAVRQNIVGLLMYINKAIDSRKSNASQAATPPIAEAMETVYEQCHGSKAKMQRLVKAHIEEIKRTVFRKSVDAMQEHLQNMDRYVAKELETAMNKTHDNVYRTYSNALLHSNKKVNLSPEEVKLKNRLSVILKSVESRFKAEE</sequence>
<feature type="coiled-coil region" evidence="1">
    <location>
        <begin position="144"/>
        <end position="171"/>
    </location>
</feature>
<dbReference type="GeneID" id="73332420"/>
<dbReference type="PANTHER" id="PTHR36681:SF3">
    <property type="entry name" value="NUCLEAR GTPASE, GERMINAL CENTER-ASSOCIATED, TANDEM DUPLICATE 3"/>
    <property type="match status" value="1"/>
</dbReference>
<reference evidence="4 5" key="1">
    <citation type="submission" date="2022-03" db="EMBL/GenBank/DDBJ databases">
        <title>Genome data of Colletotrichum spp.</title>
        <authorList>
            <person name="Utami Y.D."/>
            <person name="Hiruma K."/>
        </authorList>
    </citation>
    <scope>NUCLEOTIDE SEQUENCE [LARGE SCALE GENOMIC DNA]</scope>
    <source>
        <strain evidence="4 5">MAFF 239500</strain>
    </source>
</reference>
<feature type="domain" description="DUF7605" evidence="3">
    <location>
        <begin position="341"/>
        <end position="498"/>
    </location>
</feature>
<evidence type="ECO:0000259" key="3">
    <source>
        <dbReference type="Pfam" id="PF24564"/>
    </source>
</evidence>
<evidence type="ECO:0000313" key="5">
    <source>
        <dbReference type="Proteomes" id="UP001055115"/>
    </source>
</evidence>
<evidence type="ECO:0000256" key="1">
    <source>
        <dbReference type="SAM" id="Coils"/>
    </source>
</evidence>
<dbReference type="InterPro" id="IPR056024">
    <property type="entry name" value="DUF7605"/>
</dbReference>
<feature type="region of interest" description="Disordered" evidence="2">
    <location>
        <begin position="100"/>
        <end position="140"/>
    </location>
</feature>
<dbReference type="Proteomes" id="UP001055115">
    <property type="component" value="Unassembled WGS sequence"/>
</dbReference>
<organism evidence="4 5">
    <name type="scientific">Colletotrichum spaethianum</name>
    <dbReference type="NCBI Taxonomy" id="700344"/>
    <lineage>
        <taxon>Eukaryota</taxon>
        <taxon>Fungi</taxon>
        <taxon>Dikarya</taxon>
        <taxon>Ascomycota</taxon>
        <taxon>Pezizomycotina</taxon>
        <taxon>Sordariomycetes</taxon>
        <taxon>Hypocreomycetidae</taxon>
        <taxon>Glomerellales</taxon>
        <taxon>Glomerellaceae</taxon>
        <taxon>Colletotrichum</taxon>
        <taxon>Colletotrichum spaethianum species complex</taxon>
    </lineage>
</organism>
<gene>
    <name evidence="4" type="ORF">ColSpa_11618</name>
</gene>
<keyword evidence="1" id="KW-0175">Coiled coil</keyword>
<comment type="caution">
    <text evidence="4">The sequence shown here is derived from an EMBL/GenBank/DDBJ whole genome shotgun (WGS) entry which is preliminary data.</text>
</comment>
<evidence type="ECO:0000313" key="4">
    <source>
        <dbReference type="EMBL" id="GKT51437.1"/>
    </source>
</evidence>
<protein>
    <recommendedName>
        <fullName evidence="3">DUF7605 domain-containing protein</fullName>
    </recommendedName>
</protein>
<dbReference type="AlphaFoldDB" id="A0AA37URU9"/>
<dbReference type="RefSeq" id="XP_049133787.1">
    <property type="nucleotide sequence ID" value="XM_049277830.1"/>
</dbReference>
<proteinExistence type="predicted"/>
<evidence type="ECO:0000256" key="2">
    <source>
        <dbReference type="SAM" id="MobiDB-lite"/>
    </source>
</evidence>
<accession>A0AA37URU9</accession>